<dbReference type="InterPro" id="IPR056547">
    <property type="entry name" value="NUP160_helical"/>
</dbReference>
<comment type="subcellular location">
    <subcellularLocation>
        <location evidence="1">Nucleus</location>
    </subcellularLocation>
</comment>
<dbReference type="InterPro" id="IPR056536">
    <property type="entry name" value="TPR_NUP160_C"/>
</dbReference>
<evidence type="ECO:0000256" key="3">
    <source>
        <dbReference type="ARBA" id="ARBA00023242"/>
    </source>
</evidence>
<evidence type="ECO:0000256" key="2">
    <source>
        <dbReference type="ARBA" id="ARBA00022448"/>
    </source>
</evidence>
<evidence type="ECO:0000259" key="7">
    <source>
        <dbReference type="Pfam" id="PF23354"/>
    </source>
</evidence>
<feature type="domain" description="Nucleoporin Nup120/160 beta-propeller" evidence="4">
    <location>
        <begin position="57"/>
        <end position="498"/>
    </location>
</feature>
<name>A0AAJ6QSE3_9ACAR</name>
<evidence type="ECO:0000256" key="1">
    <source>
        <dbReference type="ARBA" id="ARBA00004123"/>
    </source>
</evidence>
<evidence type="ECO:0000313" key="9">
    <source>
        <dbReference type="RefSeq" id="XP_003742518.1"/>
    </source>
</evidence>
<dbReference type="Proteomes" id="UP000694867">
    <property type="component" value="Unplaced"/>
</dbReference>
<keyword evidence="3" id="KW-0539">Nucleus</keyword>
<feature type="domain" description="NUP160 C-terminal TPR" evidence="6">
    <location>
        <begin position="1047"/>
        <end position="1286"/>
    </location>
</feature>
<evidence type="ECO:0000313" key="8">
    <source>
        <dbReference type="Proteomes" id="UP000694867"/>
    </source>
</evidence>
<protein>
    <submittedName>
        <fullName evidence="9">Nuclear pore complex protein Nup160</fullName>
    </submittedName>
</protein>
<dbReference type="Pfam" id="PF23354">
    <property type="entry name" value="TPR_NUP160_120_M"/>
    <property type="match status" value="1"/>
</dbReference>
<dbReference type="Pfam" id="PF23347">
    <property type="entry name" value="TPR_Nup160_C"/>
    <property type="match status" value="1"/>
</dbReference>
<proteinExistence type="predicted"/>
<accession>A0AAJ6QSE3</accession>
<dbReference type="InterPro" id="IPR021717">
    <property type="entry name" value="Nucleoporin_Nup160"/>
</dbReference>
<feature type="domain" description="NUP160 helical" evidence="5">
    <location>
        <begin position="517"/>
        <end position="700"/>
    </location>
</feature>
<evidence type="ECO:0000259" key="6">
    <source>
        <dbReference type="Pfam" id="PF23347"/>
    </source>
</evidence>
<evidence type="ECO:0000259" key="5">
    <source>
        <dbReference type="Pfam" id="PF23345"/>
    </source>
</evidence>
<organism evidence="8 9">
    <name type="scientific">Galendromus occidentalis</name>
    <name type="common">western predatory mite</name>
    <dbReference type="NCBI Taxonomy" id="34638"/>
    <lineage>
        <taxon>Eukaryota</taxon>
        <taxon>Metazoa</taxon>
        <taxon>Ecdysozoa</taxon>
        <taxon>Arthropoda</taxon>
        <taxon>Chelicerata</taxon>
        <taxon>Arachnida</taxon>
        <taxon>Acari</taxon>
        <taxon>Parasitiformes</taxon>
        <taxon>Mesostigmata</taxon>
        <taxon>Gamasina</taxon>
        <taxon>Phytoseioidea</taxon>
        <taxon>Phytoseiidae</taxon>
        <taxon>Typhlodrominae</taxon>
        <taxon>Galendromus</taxon>
    </lineage>
</organism>
<dbReference type="PANTHER" id="PTHR21286">
    <property type="entry name" value="NUCLEAR PORE COMPLEX PROTEIN NUP160"/>
    <property type="match status" value="1"/>
</dbReference>
<gene>
    <name evidence="9" type="primary">LOC100899923</name>
</gene>
<dbReference type="InterPro" id="IPR059141">
    <property type="entry name" value="Beta-prop_Nup120_160"/>
</dbReference>
<evidence type="ECO:0000259" key="4">
    <source>
        <dbReference type="Pfam" id="PF11715"/>
    </source>
</evidence>
<sequence>MEPCGLVGYRELPVIQKHSSKCREFKIHTGIGQASLEVVSVPEKAGGLVFQAPFSSRFIHWRTQQGAIELVEESLDSKLQGYRIRIRFVSTPILGDSVSLFESGRCVVLLLCSVGSIHRIAFPHPSLLDKNRSIFADFTASMLQDFHRPSISGQITMCSNYLTASNDAMFVLGTATSLQLITFYASGEVQTKELQRTRTIKKRLTGMLPNVIRPREGCDETPAAVACLEHDNDFFVVAICNDQRLCVWSVIRDELVANESLADLMGPEAGFVEGGGAPQMKRVINMNLLLVHSHGCFAILKPQIGVGCTFKSLMSAPFPEANVVDFAADSSHLWVLYLNTQGEPVMASTDFSESDTLQWNAVHWADPINSERKTHLMDGTLSETYLDRIFRGDCFTPNALAKTVTIFRRTEFADKLPAHRGSLREEILELIRLAIEKRLDLGMDEEEAQVDAYEKFVSYCIQYHTDGIKPLGFILSDYLVAVIKAEQIGIIQECDEAERVLLSNSLESSFQNGGIEQFVDCLRLVNNHLDDEALDSLSIDVFNNNSLDSTVWQLAAVINAKPEFSGPFINIAKTIGKAWSESLSRLIVLIDSEVSYPPDSPSDVQADTFSGPLGITLLAQNIYQRASLMYDLCRRLVVFEALLVLNHDKIGIPPSSSHSIKTELLNSTIYTLRCYFLILWACEMETDNSDSFSGRLNSLSIGGSLRASAQTVMELFLANDNTASLLAQKKLGPHRDFFSLLFEITRYNCCLLSPSPESSYQLLQVLMQKQQYSQLQELLRLLEWDTARRGLKNFILAHALLKCGEIDRACDVFIEFHDEAIVDPFVVEEIGQKDSELVSITYYQKIISVLESMGCTDQIIRVAEAALATDPPCPYTIELHCLMFRHELLQGRIQKACQALSCVADQEMQRGCLRELVSSSLETKQHSVLVEFAERNLRPELLHIMTHRARSSDLNAETSLYDLLYCCHIRDRDFREAASIMFEQGLRLSRELQGLGSLAKQELCFLTAISCLQLLDDRGIVRPKTKRDISMEVEDTEDIESTMEVLELPAFEKELALVQSWMKLMEADKNLATPISPEETVALLIRHSMYDTAVQLCELFDVERASLLEHVALACCRAPMEHENVNDIGPRNPEWILENTEFVNSIPKAAWFFLRHLLLKSKGTKYFRVCARVFLLSACSLPAWFVVEYQRRNATELLKVYITFERLIEATELACQMIDANLGKNPELFNISDTVATGKPVWLPMHIIDGLQYKLHQAEGKRAPQLRDTLLSKLDEMFKKVENVSKIR</sequence>
<dbReference type="CTD" id="23279"/>
<dbReference type="PANTHER" id="PTHR21286:SF0">
    <property type="entry name" value="NUCLEAR PORE COMPLEX PROTEIN NUP160"/>
    <property type="match status" value="1"/>
</dbReference>
<keyword evidence="2" id="KW-0813">Transport</keyword>
<dbReference type="RefSeq" id="XP_003742518.1">
    <property type="nucleotide sequence ID" value="XM_003742470.2"/>
</dbReference>
<dbReference type="Pfam" id="PF11715">
    <property type="entry name" value="Beta-prop_Nup120_160"/>
    <property type="match status" value="1"/>
</dbReference>
<dbReference type="GeneID" id="100899923"/>
<dbReference type="InterPro" id="IPR056535">
    <property type="entry name" value="TPR_NUP160_M"/>
</dbReference>
<dbReference type="Pfam" id="PF23345">
    <property type="entry name" value="NUP160_helical"/>
    <property type="match status" value="1"/>
</dbReference>
<keyword evidence="8" id="KW-1185">Reference proteome</keyword>
<feature type="domain" description="NUP160 middle TPR" evidence="7">
    <location>
        <begin position="758"/>
        <end position="1014"/>
    </location>
</feature>
<reference evidence="9" key="1">
    <citation type="submission" date="2025-08" db="UniProtKB">
        <authorList>
            <consortium name="RefSeq"/>
        </authorList>
    </citation>
    <scope>IDENTIFICATION</scope>
</reference>
<dbReference type="GO" id="GO:0005643">
    <property type="term" value="C:nuclear pore"/>
    <property type="evidence" value="ECO:0007669"/>
    <property type="project" value="UniProtKB-ARBA"/>
</dbReference>
<dbReference type="GO" id="GO:0017056">
    <property type="term" value="F:structural constituent of nuclear pore"/>
    <property type="evidence" value="ECO:0007669"/>
    <property type="project" value="TreeGrafter"/>
</dbReference>
<dbReference type="KEGG" id="goe:100899923"/>